<dbReference type="InterPro" id="IPR005590">
    <property type="entry name" value="DUF333"/>
</dbReference>
<reference evidence="1 2" key="1">
    <citation type="submission" date="2019-08" db="EMBL/GenBank/DDBJ databases">
        <title>Parahaliea maris sp. nov., isolated from the surface seawater.</title>
        <authorList>
            <person name="Liu Y."/>
        </authorList>
    </citation>
    <scope>NUCLEOTIDE SEQUENCE [LARGE SCALE GENOMIC DNA]</scope>
    <source>
        <strain evidence="1 2">S2-26</strain>
    </source>
</reference>
<evidence type="ECO:0000313" key="1">
    <source>
        <dbReference type="EMBL" id="TXS90346.1"/>
    </source>
</evidence>
<evidence type="ECO:0000313" key="2">
    <source>
        <dbReference type="Proteomes" id="UP000321933"/>
    </source>
</evidence>
<gene>
    <name evidence="1" type="ORF">FVW59_13430</name>
</gene>
<dbReference type="OrthoDB" id="148878at2"/>
<dbReference type="Proteomes" id="UP000321933">
    <property type="component" value="Unassembled WGS sequence"/>
</dbReference>
<dbReference type="EMBL" id="VRYZ01000006">
    <property type="protein sequence ID" value="TXS90346.1"/>
    <property type="molecule type" value="Genomic_DNA"/>
</dbReference>
<protein>
    <submittedName>
        <fullName evidence="1">DUF333 domain-containing protein</fullName>
    </submittedName>
</protein>
<sequence length="69" mass="7479">MHKSQLLLLAPWILAACQAKVPEQAAIGKPNPAAEYCVAQGGQYDLETGKCARADGEVVDAWEYFRASQ</sequence>
<accession>A0A5C8ZPA0</accession>
<dbReference type="Pfam" id="PF03891">
    <property type="entry name" value="DUF333"/>
    <property type="match status" value="1"/>
</dbReference>
<dbReference type="RefSeq" id="WP_148064872.1">
    <property type="nucleotide sequence ID" value="NZ_VRYZ01000006.1"/>
</dbReference>
<keyword evidence="2" id="KW-1185">Reference proteome</keyword>
<organism evidence="1 2">
    <name type="scientific">Parahaliea aestuarii</name>
    <dbReference type="NCBI Taxonomy" id="1852021"/>
    <lineage>
        <taxon>Bacteria</taxon>
        <taxon>Pseudomonadati</taxon>
        <taxon>Pseudomonadota</taxon>
        <taxon>Gammaproteobacteria</taxon>
        <taxon>Cellvibrionales</taxon>
        <taxon>Halieaceae</taxon>
        <taxon>Parahaliea</taxon>
    </lineage>
</organism>
<dbReference type="AlphaFoldDB" id="A0A5C8ZPA0"/>
<proteinExistence type="predicted"/>
<comment type="caution">
    <text evidence="1">The sequence shown here is derived from an EMBL/GenBank/DDBJ whole genome shotgun (WGS) entry which is preliminary data.</text>
</comment>
<dbReference type="PROSITE" id="PS51257">
    <property type="entry name" value="PROKAR_LIPOPROTEIN"/>
    <property type="match status" value="1"/>
</dbReference>
<name>A0A5C8ZPA0_9GAMM</name>